<keyword evidence="2" id="KW-0472">Membrane</keyword>
<evidence type="ECO:0000313" key="5">
    <source>
        <dbReference type="Proteomes" id="UP001281656"/>
    </source>
</evidence>
<name>A0ABU4JTD5_9CLOT</name>
<dbReference type="PANTHER" id="PTHR37507">
    <property type="entry name" value="SPORULATION PROTEIN YDCC"/>
    <property type="match status" value="1"/>
</dbReference>
<dbReference type="InterPro" id="IPR052944">
    <property type="entry name" value="Sporulation_related"/>
</dbReference>
<keyword evidence="2" id="KW-0812">Transmembrane</keyword>
<sequence length="337" mass="37659">MKNTLKNPETISNDSFIYDELKIKPLELKTEEKNKIVKPLLAASLSTVTIIISLLGYQHFSQISNSNLKNKTTTISDVNSQLISKDAYKINDTSSNLTVNQNFSDSLKKDNNINATKFNTNIPKSSSEEYKKLDYTVSKDTKTSDKSPSSTTENANLISDDIVLSKQDTLEVSISKDRSDTKIEDVTKASPSNDQKKEVNSISSSENKLAKERPDILTLAEAEEYWGSKVLLPSYIPEGFELTDISISRDNKEKYVRLTFSSNNAYFKITQNQNTKYTISGKATSIDGLKVWVTETTENSNSNTTITRVLWNKGNVQYSLAGNIPKDNLINICKSVN</sequence>
<evidence type="ECO:0000256" key="2">
    <source>
        <dbReference type="SAM" id="Phobius"/>
    </source>
</evidence>
<dbReference type="EMBL" id="JARUJP010000009">
    <property type="protein sequence ID" value="MDW8801418.1"/>
    <property type="molecule type" value="Genomic_DNA"/>
</dbReference>
<evidence type="ECO:0000313" key="4">
    <source>
        <dbReference type="EMBL" id="MDW8801418.1"/>
    </source>
</evidence>
<keyword evidence="5" id="KW-1185">Reference proteome</keyword>
<keyword evidence="2" id="KW-1133">Transmembrane helix</keyword>
<accession>A0ABU4JTD5</accession>
<organism evidence="4 5">
    <name type="scientific">Clostridium tanneri</name>
    <dbReference type="NCBI Taxonomy" id="3037988"/>
    <lineage>
        <taxon>Bacteria</taxon>
        <taxon>Bacillati</taxon>
        <taxon>Bacillota</taxon>
        <taxon>Clostridia</taxon>
        <taxon>Eubacteriales</taxon>
        <taxon>Clostridiaceae</taxon>
        <taxon>Clostridium</taxon>
    </lineage>
</organism>
<evidence type="ECO:0000259" key="3">
    <source>
        <dbReference type="Pfam" id="PF14285"/>
    </source>
</evidence>
<protein>
    <submittedName>
        <fullName evidence="4">DUF4367 domain-containing protein</fullName>
    </submittedName>
</protein>
<gene>
    <name evidence="4" type="ORF">P8V03_09655</name>
</gene>
<evidence type="ECO:0000256" key="1">
    <source>
        <dbReference type="SAM" id="MobiDB-lite"/>
    </source>
</evidence>
<dbReference type="InterPro" id="IPR025377">
    <property type="entry name" value="DUF4367"/>
</dbReference>
<dbReference type="PANTHER" id="PTHR37507:SF2">
    <property type="entry name" value="SPORULATION PROTEIN YDCC"/>
    <property type="match status" value="1"/>
</dbReference>
<feature type="region of interest" description="Disordered" evidence="1">
    <location>
        <begin position="184"/>
        <end position="206"/>
    </location>
</feature>
<feature type="transmembrane region" description="Helical" evidence="2">
    <location>
        <begin position="40"/>
        <end position="60"/>
    </location>
</feature>
<feature type="domain" description="DUF4367" evidence="3">
    <location>
        <begin position="232"/>
        <end position="336"/>
    </location>
</feature>
<dbReference type="RefSeq" id="WP_318798005.1">
    <property type="nucleotide sequence ID" value="NZ_JARUJP010000009.1"/>
</dbReference>
<reference evidence="4 5" key="1">
    <citation type="submission" date="2023-04" db="EMBL/GenBank/DDBJ databases">
        <title>Clostridium tannerae sp. nov., isolated from the fecal material of an alpaca.</title>
        <authorList>
            <person name="Miller S."/>
            <person name="Hendry M."/>
            <person name="King J."/>
            <person name="Sankaranarayanan K."/>
            <person name="Lawson P.A."/>
        </authorList>
    </citation>
    <scope>NUCLEOTIDE SEQUENCE [LARGE SCALE GENOMIC DNA]</scope>
    <source>
        <strain evidence="4 5">A1-XYC3</strain>
    </source>
</reference>
<comment type="caution">
    <text evidence="4">The sequence shown here is derived from an EMBL/GenBank/DDBJ whole genome shotgun (WGS) entry which is preliminary data.</text>
</comment>
<proteinExistence type="predicted"/>
<dbReference type="Proteomes" id="UP001281656">
    <property type="component" value="Unassembled WGS sequence"/>
</dbReference>
<dbReference type="Pfam" id="PF14285">
    <property type="entry name" value="DUF4367"/>
    <property type="match status" value="1"/>
</dbReference>